<reference evidence="1 2" key="1">
    <citation type="submission" date="2018-11" db="EMBL/GenBank/DDBJ databases">
        <title>Phylogenetic determinants of toxin gene distribution in genomes of Brevibacillus laterosporus.</title>
        <authorList>
            <person name="Glare T.R."/>
            <person name="Durrant A."/>
            <person name="Berry C."/>
            <person name="Palma L."/>
            <person name="Ormskirk M."/>
            <person name="Cox M.O."/>
        </authorList>
    </citation>
    <scope>NUCLEOTIDE SEQUENCE [LARGE SCALE GENOMIC DNA]</scope>
    <source>
        <strain evidence="1 2">1821L</strain>
    </source>
</reference>
<keyword evidence="2" id="KW-1185">Reference proteome</keyword>
<dbReference type="EMBL" id="CP033464">
    <property type="protein sequence ID" value="QDX94647.1"/>
    <property type="molecule type" value="Genomic_DNA"/>
</dbReference>
<dbReference type="Proteomes" id="UP000319432">
    <property type="component" value="Chromosome"/>
</dbReference>
<dbReference type="AlphaFoldDB" id="A0A518VCD5"/>
<proteinExistence type="predicted"/>
<accession>A0A518VCD5</accession>
<gene>
    <name evidence="1" type="ORF">EEL30_21635</name>
</gene>
<evidence type="ECO:0000313" key="1">
    <source>
        <dbReference type="EMBL" id="QDX94647.1"/>
    </source>
</evidence>
<organism evidence="1 2">
    <name type="scientific">Brevibacillus laterosporus</name>
    <name type="common">Bacillus laterosporus</name>
    <dbReference type="NCBI Taxonomy" id="1465"/>
    <lineage>
        <taxon>Bacteria</taxon>
        <taxon>Bacillati</taxon>
        <taxon>Bacillota</taxon>
        <taxon>Bacilli</taxon>
        <taxon>Bacillales</taxon>
        <taxon>Paenibacillaceae</taxon>
        <taxon>Brevibacillus</taxon>
    </lineage>
</organism>
<dbReference type="SUPFAM" id="SSF56731">
    <property type="entry name" value="DNA primase core"/>
    <property type="match status" value="1"/>
</dbReference>
<protein>
    <submittedName>
        <fullName evidence="1">DNA primase</fullName>
    </submittedName>
</protein>
<sequence>MTPKLEVIISVDYKELKKYIIKNDLLEDLLHKIGCHTLSVYSKEIRCALPQDDDNSKVSIFLNEELNVRIFTKGKTVYGTIYDLIMFIFDIGFKDAYQKCAILLGVSDISCQMKKKINPLDCFKGIKKIKTDIIEQEQYYDISILYQYSKTPHIDLIREGILQSVIEKYSICFDERTDRIVFPHFKYDDKGKIAGLIGRTVIKAYKELHIPKYFSMEGIKYEKSKNLYGLCHNIDEIKKRGVILVFESEKSVLKADIYRHPIGIAIGCHDLSVFQKRLLLSLNVEIVIAFDKDVDENHILTLCKELSLYRKVSYIKDKWGLLKEKDSPTDRGYKRFEYLLRNRVVV</sequence>
<dbReference type="Gene3D" id="3.40.1360.10">
    <property type="match status" value="1"/>
</dbReference>
<evidence type="ECO:0000313" key="2">
    <source>
        <dbReference type="Proteomes" id="UP000319432"/>
    </source>
</evidence>
<name>A0A518VCD5_BRELA</name>